<evidence type="ECO:0000256" key="1">
    <source>
        <dbReference type="ARBA" id="ARBA00006622"/>
    </source>
</evidence>
<keyword evidence="3 6" id="KW-0223">Dioxygenase</keyword>
<protein>
    <submittedName>
        <fullName evidence="6">Cysteine dioxygenase family protein</fullName>
    </submittedName>
</protein>
<keyword evidence="7" id="KW-1185">Reference proteome</keyword>
<dbReference type="Proteomes" id="UP000831460">
    <property type="component" value="Chromosome"/>
</dbReference>
<dbReference type="PANTHER" id="PTHR12918:SF1">
    <property type="entry name" value="CYSTEINE DIOXYGENASE TYPE 1"/>
    <property type="match status" value="1"/>
</dbReference>
<reference evidence="6 7" key="1">
    <citation type="submission" date="2022-03" db="EMBL/GenBank/DDBJ databases">
        <title>Chryseobacterium sp. isolated from particulate matters in swine house.</title>
        <authorList>
            <person name="Won M."/>
            <person name="Kim S.-J."/>
            <person name="Kwon S.-W."/>
        </authorList>
    </citation>
    <scope>NUCLEOTIDE SEQUENCE [LARGE SCALE GENOMIC DNA]</scope>
    <source>
        <strain evidence="6 7">SC2-2</strain>
    </source>
</reference>
<dbReference type="SUPFAM" id="SSF51182">
    <property type="entry name" value="RmlC-like cupins"/>
    <property type="match status" value="1"/>
</dbReference>
<evidence type="ECO:0000256" key="5">
    <source>
        <dbReference type="ARBA" id="ARBA00023004"/>
    </source>
</evidence>
<proteinExistence type="inferred from homology"/>
<evidence type="ECO:0000256" key="4">
    <source>
        <dbReference type="ARBA" id="ARBA00023002"/>
    </source>
</evidence>
<evidence type="ECO:0000313" key="7">
    <source>
        <dbReference type="Proteomes" id="UP000831460"/>
    </source>
</evidence>
<evidence type="ECO:0000313" key="6">
    <source>
        <dbReference type="EMBL" id="UOE41960.1"/>
    </source>
</evidence>
<accession>A0ABY4BRX5</accession>
<name>A0ABY4BRX5_9FLAO</name>
<dbReference type="CDD" id="cd10548">
    <property type="entry name" value="cupin_CDO"/>
    <property type="match status" value="1"/>
</dbReference>
<evidence type="ECO:0000256" key="3">
    <source>
        <dbReference type="ARBA" id="ARBA00022964"/>
    </source>
</evidence>
<keyword evidence="2" id="KW-0479">Metal-binding</keyword>
<dbReference type="InterPro" id="IPR011051">
    <property type="entry name" value="RmlC_Cupin_sf"/>
</dbReference>
<organism evidence="6 7">
    <name type="scientific">Chryseobacterium suipulveris</name>
    <dbReference type="NCBI Taxonomy" id="2929800"/>
    <lineage>
        <taxon>Bacteria</taxon>
        <taxon>Pseudomonadati</taxon>
        <taxon>Bacteroidota</taxon>
        <taxon>Flavobacteriia</taxon>
        <taxon>Flavobacteriales</taxon>
        <taxon>Weeksellaceae</taxon>
        <taxon>Chryseobacterium group</taxon>
        <taxon>Chryseobacterium</taxon>
    </lineage>
</organism>
<dbReference type="PANTHER" id="PTHR12918">
    <property type="entry name" value="CYSTEINE DIOXYGENASE"/>
    <property type="match status" value="1"/>
</dbReference>
<dbReference type="GO" id="GO:0051213">
    <property type="term" value="F:dioxygenase activity"/>
    <property type="evidence" value="ECO:0007669"/>
    <property type="project" value="UniProtKB-KW"/>
</dbReference>
<keyword evidence="5" id="KW-0408">Iron</keyword>
<dbReference type="InterPro" id="IPR010300">
    <property type="entry name" value="CDO_1"/>
</dbReference>
<sequence length="193" mass="22086">MKVSAGLQNLRQVLDDLKHKKPLSFEEICDLLFTFDYNDFNKVFPLSQTKVENSTYQRIPIYNGETVAFIMLWGVDNCSAIHDHGNYDGKIKILKGSLTEVSYRKNSNFIEYDARTFANEDDIFSEELGGIHSIINNSDSVSASLHIYRTDKLNLEGTTIFDTENRRTAVLSDQATSCSWNLPENCYREVTYV</sequence>
<keyword evidence="4" id="KW-0560">Oxidoreductase</keyword>
<dbReference type="Gene3D" id="2.60.120.10">
    <property type="entry name" value="Jelly Rolls"/>
    <property type="match status" value="1"/>
</dbReference>
<gene>
    <name evidence="6" type="ORF">MTP09_04825</name>
</gene>
<evidence type="ECO:0000256" key="2">
    <source>
        <dbReference type="ARBA" id="ARBA00022723"/>
    </source>
</evidence>
<comment type="similarity">
    <text evidence="1">Belongs to the cysteine dioxygenase family.</text>
</comment>
<dbReference type="RefSeq" id="WP_243550882.1">
    <property type="nucleotide sequence ID" value="NZ_CP094532.1"/>
</dbReference>
<dbReference type="EMBL" id="CP094532">
    <property type="protein sequence ID" value="UOE41960.1"/>
    <property type="molecule type" value="Genomic_DNA"/>
</dbReference>
<dbReference type="InterPro" id="IPR014710">
    <property type="entry name" value="RmlC-like_jellyroll"/>
</dbReference>
<dbReference type="Pfam" id="PF05995">
    <property type="entry name" value="CDO_I"/>
    <property type="match status" value="1"/>
</dbReference>